<keyword evidence="1" id="KW-0812">Transmembrane</keyword>
<proteinExistence type="predicted"/>
<accession>A0A814KCU9</accession>
<name>A0A814KCU9_9BILA</name>
<keyword evidence="1" id="KW-0472">Membrane</keyword>
<protein>
    <submittedName>
        <fullName evidence="2">Uncharacterized protein</fullName>
    </submittedName>
</protein>
<reference evidence="2" key="1">
    <citation type="submission" date="2021-02" db="EMBL/GenBank/DDBJ databases">
        <authorList>
            <person name="Nowell W R."/>
        </authorList>
    </citation>
    <scope>NUCLEOTIDE SEQUENCE</scope>
</reference>
<evidence type="ECO:0000313" key="2">
    <source>
        <dbReference type="EMBL" id="CAF1049684.1"/>
    </source>
</evidence>
<dbReference type="Proteomes" id="UP000663864">
    <property type="component" value="Unassembled WGS sequence"/>
</dbReference>
<feature type="transmembrane region" description="Helical" evidence="1">
    <location>
        <begin position="44"/>
        <end position="65"/>
    </location>
</feature>
<evidence type="ECO:0000256" key="1">
    <source>
        <dbReference type="SAM" id="Phobius"/>
    </source>
</evidence>
<gene>
    <name evidence="2" type="ORF">ZHD862_LOCUS14990</name>
</gene>
<sequence>MNIKCKSFNFRRHHHIHSRKLFLLENIDKSDFYNLPLKDNDDHALCFPCILTLILLLCLVPAISIEDVKPVSKVSRQNFVALPSYSKLLTLLKNRETKFYENDDDISREIKQLTSYKLRIYFSDFEC</sequence>
<evidence type="ECO:0000313" key="3">
    <source>
        <dbReference type="Proteomes" id="UP000663864"/>
    </source>
</evidence>
<dbReference type="AlphaFoldDB" id="A0A814KCU9"/>
<keyword evidence="1" id="KW-1133">Transmembrane helix</keyword>
<dbReference type="EMBL" id="CAJNOT010000664">
    <property type="protein sequence ID" value="CAF1049684.1"/>
    <property type="molecule type" value="Genomic_DNA"/>
</dbReference>
<organism evidence="2 3">
    <name type="scientific">Rotaria sordida</name>
    <dbReference type="NCBI Taxonomy" id="392033"/>
    <lineage>
        <taxon>Eukaryota</taxon>
        <taxon>Metazoa</taxon>
        <taxon>Spiralia</taxon>
        <taxon>Gnathifera</taxon>
        <taxon>Rotifera</taxon>
        <taxon>Eurotatoria</taxon>
        <taxon>Bdelloidea</taxon>
        <taxon>Philodinida</taxon>
        <taxon>Philodinidae</taxon>
        <taxon>Rotaria</taxon>
    </lineage>
</organism>
<comment type="caution">
    <text evidence="2">The sequence shown here is derived from an EMBL/GenBank/DDBJ whole genome shotgun (WGS) entry which is preliminary data.</text>
</comment>